<evidence type="ECO:0000313" key="2">
    <source>
        <dbReference type="Proteomes" id="UP000291236"/>
    </source>
</evidence>
<dbReference type="Proteomes" id="UP000291236">
    <property type="component" value="Chromosome"/>
</dbReference>
<gene>
    <name evidence="1" type="ORF">JCM31447_18760</name>
</gene>
<dbReference type="InterPro" id="IPR036890">
    <property type="entry name" value="HATPase_C_sf"/>
</dbReference>
<protein>
    <recommendedName>
        <fullName evidence="3">Histidine kinase domain-containing protein</fullName>
    </recommendedName>
</protein>
<dbReference type="AlphaFoldDB" id="A0A4P2VJN9"/>
<name>A0A4P2VJN9_FLUSA</name>
<organism evidence="1 2">
    <name type="scientific">Fluviispira sanaruensis</name>
    <dbReference type="NCBI Taxonomy" id="2493639"/>
    <lineage>
        <taxon>Bacteria</taxon>
        <taxon>Pseudomonadati</taxon>
        <taxon>Bdellovibrionota</taxon>
        <taxon>Oligoflexia</taxon>
        <taxon>Silvanigrellales</taxon>
        <taxon>Silvanigrellaceae</taxon>
        <taxon>Fluviispira</taxon>
    </lineage>
</organism>
<dbReference type="SUPFAM" id="SSF55874">
    <property type="entry name" value="ATPase domain of HSP90 chaperone/DNA topoisomerase II/histidine kinase"/>
    <property type="match status" value="1"/>
</dbReference>
<dbReference type="EMBL" id="AP019368">
    <property type="protein sequence ID" value="BBH53433.1"/>
    <property type="molecule type" value="Genomic_DNA"/>
</dbReference>
<evidence type="ECO:0008006" key="3">
    <source>
        <dbReference type="Google" id="ProtNLM"/>
    </source>
</evidence>
<reference evidence="1 2" key="1">
    <citation type="submission" date="2018-12" db="EMBL/GenBank/DDBJ databases">
        <title>Rubrispira sanarue gen. nov., sp., nov., a member of the order Silvanigrellales, isolated from a brackish lake in Hamamatsu Japan.</title>
        <authorList>
            <person name="Maejima Y."/>
            <person name="Iino T."/>
            <person name="Muraguchi Y."/>
            <person name="Fukuda K."/>
            <person name="Nojiri H."/>
            <person name="Ohkuma M."/>
            <person name="Moriuchi R."/>
            <person name="Dohra H."/>
            <person name="Kimbara K."/>
            <person name="Shintani M."/>
        </authorList>
    </citation>
    <scope>NUCLEOTIDE SEQUENCE [LARGE SCALE GENOMIC DNA]</scope>
    <source>
        <strain evidence="1 2">RF1110005</strain>
    </source>
</reference>
<sequence>MELKEIAFLKERNLFHFQIAHEMRSPTVPLLSFIAAVEGLPEESRKLIRQAVHRIQDISYSILNNKQKKEETIEVMHYANEKHTVQLLSTLLQDIISKKRLVYKEFLGVEIYGEFGLSSYGLFAKIPLVEFKKVISQLIDNSVETIANHGKVKIRLSANSENIFMFITNNSFNKNTKTISKVILSDSSRLKISTRGSALCHAKSVVESIGGKFEFRVQFGAEASVKIILPKAEVPNWYAISIQIKPCSYIVIIDEDPSIHSLWQERFKNSSLHEYDIHLIHFSQPKDAISWNESLDAKVVFNKYYLCEMEFTNDSLNGCDFFSMIPFENNSYIVTNKFTDNKISKLYEQKKFKIIPKDSLFFIPIDILKPKEKPCAVLIEEDSLVKMVWHLSAQSKNKKIVLYRNLDKFIQDSEMFDCHTPIYIDMTYLNKKNQNKLVVKIYRYGFKHLYLITGHNPKDYTAANWIKGIVSNQPPWLM</sequence>
<keyword evidence="2" id="KW-1185">Reference proteome</keyword>
<proteinExistence type="predicted"/>
<dbReference type="KEGG" id="sbf:JCM31447_18760"/>
<evidence type="ECO:0000313" key="1">
    <source>
        <dbReference type="EMBL" id="BBH53433.1"/>
    </source>
</evidence>
<dbReference type="Gene3D" id="3.30.565.10">
    <property type="entry name" value="Histidine kinase-like ATPase, C-terminal domain"/>
    <property type="match status" value="1"/>
</dbReference>
<accession>A0A4P2VJN9</accession>